<dbReference type="Proteomes" id="UP001337655">
    <property type="component" value="Unassembled WGS sequence"/>
</dbReference>
<dbReference type="InterPro" id="IPR045063">
    <property type="entry name" value="Dynamin_N"/>
</dbReference>
<evidence type="ECO:0000256" key="1">
    <source>
        <dbReference type="SAM" id="MobiDB-lite"/>
    </source>
</evidence>
<dbReference type="EMBL" id="JAVRRT010000024">
    <property type="protein sequence ID" value="KAK5163612.1"/>
    <property type="molecule type" value="Genomic_DNA"/>
</dbReference>
<feature type="domain" description="Dynamin N-terminal" evidence="2">
    <location>
        <begin position="137"/>
        <end position="406"/>
    </location>
</feature>
<evidence type="ECO:0000313" key="5">
    <source>
        <dbReference type="Proteomes" id="UP001337655"/>
    </source>
</evidence>
<sequence length="935" mass="104806">MDSLFIPHKRKKVDDDDDDEYIDVEHDKKIKIEDGKEIKIEDDDDEKDGSEVADGDDELMEGDGDDGLPYDGSMEQFPKHAAFDPELADIKNALTSTVKEVLAIFRSAGQCDSDRMESFKRRAAALESIPKPPPLKIAFLGGAGEGKSSLLNALVDIPGLARSGATGNTCTCVATEYGAAFPHQKKKYAAKVQYYDLDAVRELLSEHVISYFGYWYEFDSSWTDDERFEMQLKAVTAVKTFVALFCRESSFKSEEAAEKFLDAHKASPDDLIIRMYGWAQELLTAKPEEGEPSMDYCEAADDKEYHRTIGPLLSPVAQDKTPALWPLVKQVTIGVKESRVLKFLTIADLPGITDTNQVKVNATHDHLRTCDGLWLVAKITRAIEDTTVSAMYARYEERFRGRIGIICTQTDANADRDLVRGLEEAKVDMKAYNKLRQQVKSTGGEISQLKGKIRSRMSAQASKERTRKVKPLKAELSRLELKRNTLQQSSFATLVSARSEHVIGGLKRELAGRLEHKPELLVFCVSNKHYANLKEGEGGVDQLKPNETGIPGLRSYVLSLAAPGELQALEDYAKHHLTVFLKSIELWVISRHVEGKDELLEIVGEPHATVNAKIKIYLDDFQDLVQGQIHNQGARLASKHAEQAVAIFEKKRREKHGATIKAFMRKSGKYKTSSCPQESWNEQFLDTATRSMKPRWNKINKWQAESTQKMQKELIEQVWDMLDALQERKPTKVLDMDNFAQMLKGEETGIANAFRDHNIKYAHEMRFVSSLNVENATNNNDSNLKLDCTQDRHTGFFYQAMEPAYADCRADSGTLLSPRPASLPCPGPGTTARCSDLLTKHLNKKPPESPFAQAASMATASIIDNAQTQANGLQDTLDAIFEDIYNHFDGMVDSEVANAGEQPMKKVLKEYVNEAKPKFEKALADLERVKEKYVA</sequence>
<evidence type="ECO:0000313" key="4">
    <source>
        <dbReference type="EMBL" id="KAK5163612.1"/>
    </source>
</evidence>
<dbReference type="PANTHER" id="PTHR36681:SF3">
    <property type="entry name" value="NUCLEAR GTPASE, GERMINAL CENTER-ASSOCIATED, TANDEM DUPLICATE 3"/>
    <property type="match status" value="1"/>
</dbReference>
<dbReference type="SUPFAM" id="SSF52540">
    <property type="entry name" value="P-loop containing nucleoside triphosphate hydrolases"/>
    <property type="match status" value="1"/>
</dbReference>
<feature type="compositionally biased region" description="Acidic residues" evidence="1">
    <location>
        <begin position="40"/>
        <end position="68"/>
    </location>
</feature>
<comment type="caution">
    <text evidence="4">The sequence shown here is derived from an EMBL/GenBank/DDBJ whole genome shotgun (WGS) entry which is preliminary data.</text>
</comment>
<name>A0AAV9NV23_9PEZI</name>
<proteinExistence type="predicted"/>
<keyword evidence="5" id="KW-1185">Reference proteome</keyword>
<feature type="region of interest" description="Disordered" evidence="1">
    <location>
        <begin position="446"/>
        <end position="469"/>
    </location>
</feature>
<dbReference type="InterPro" id="IPR056024">
    <property type="entry name" value="DUF7605"/>
</dbReference>
<gene>
    <name evidence="4" type="ORF">LTR77_010561</name>
</gene>
<dbReference type="Pfam" id="PF24564">
    <property type="entry name" value="DUF7605"/>
    <property type="match status" value="1"/>
</dbReference>
<dbReference type="InterPro" id="IPR027417">
    <property type="entry name" value="P-loop_NTPase"/>
</dbReference>
<protein>
    <recommendedName>
        <fullName evidence="6">Nuclear GTPase SLIP-GC</fullName>
    </recommendedName>
</protein>
<dbReference type="Gene3D" id="3.40.50.300">
    <property type="entry name" value="P-loop containing nucleotide triphosphate hydrolases"/>
    <property type="match status" value="1"/>
</dbReference>
<dbReference type="GeneID" id="89931887"/>
<reference evidence="4 5" key="1">
    <citation type="submission" date="2023-08" db="EMBL/GenBank/DDBJ databases">
        <title>Black Yeasts Isolated from many extreme environments.</title>
        <authorList>
            <person name="Coleine C."/>
            <person name="Stajich J.E."/>
            <person name="Selbmann L."/>
        </authorList>
    </citation>
    <scope>NUCLEOTIDE SEQUENCE [LARGE SCALE GENOMIC DNA]</scope>
    <source>
        <strain evidence="4 5">CCFEE 5935</strain>
    </source>
</reference>
<evidence type="ECO:0000259" key="3">
    <source>
        <dbReference type="Pfam" id="PF24564"/>
    </source>
</evidence>
<dbReference type="Pfam" id="PF00350">
    <property type="entry name" value="Dynamin_N"/>
    <property type="match status" value="1"/>
</dbReference>
<evidence type="ECO:0000259" key="2">
    <source>
        <dbReference type="Pfam" id="PF00350"/>
    </source>
</evidence>
<dbReference type="PANTHER" id="PTHR36681">
    <property type="entry name" value="NUCLEAR GTPASE, GERMINAL CENTER-ASSOCIATED, TANDEM DUPLICATE 3"/>
    <property type="match status" value="1"/>
</dbReference>
<accession>A0AAV9NV23</accession>
<dbReference type="RefSeq" id="XP_064654054.1">
    <property type="nucleotide sequence ID" value="XM_064807779.1"/>
</dbReference>
<feature type="region of interest" description="Disordered" evidence="1">
    <location>
        <begin position="35"/>
        <end position="69"/>
    </location>
</feature>
<dbReference type="AlphaFoldDB" id="A0AAV9NV23"/>
<evidence type="ECO:0008006" key="6">
    <source>
        <dbReference type="Google" id="ProtNLM"/>
    </source>
</evidence>
<feature type="domain" description="DUF7605" evidence="3">
    <location>
        <begin position="650"/>
        <end position="814"/>
    </location>
</feature>
<organism evidence="4 5">
    <name type="scientific">Saxophila tyrrhenica</name>
    <dbReference type="NCBI Taxonomy" id="1690608"/>
    <lineage>
        <taxon>Eukaryota</taxon>
        <taxon>Fungi</taxon>
        <taxon>Dikarya</taxon>
        <taxon>Ascomycota</taxon>
        <taxon>Pezizomycotina</taxon>
        <taxon>Dothideomycetes</taxon>
        <taxon>Dothideomycetidae</taxon>
        <taxon>Mycosphaerellales</taxon>
        <taxon>Extremaceae</taxon>
        <taxon>Saxophila</taxon>
    </lineage>
</organism>